<proteinExistence type="predicted"/>
<accession>A0AAD4XS20</accession>
<evidence type="ECO:0000313" key="2">
    <source>
        <dbReference type="Proteomes" id="UP001202328"/>
    </source>
</evidence>
<gene>
    <name evidence="1" type="ORF">MKW98_009102</name>
</gene>
<keyword evidence="2" id="KW-1185">Reference proteome</keyword>
<protein>
    <submittedName>
        <fullName evidence="1">Uncharacterized protein</fullName>
    </submittedName>
</protein>
<evidence type="ECO:0000313" key="1">
    <source>
        <dbReference type="EMBL" id="KAI3941892.1"/>
    </source>
</evidence>
<dbReference type="EMBL" id="JAJJMB010004763">
    <property type="protein sequence ID" value="KAI3941892.1"/>
    <property type="molecule type" value="Genomic_DNA"/>
</dbReference>
<name>A0AAD4XS20_9MAGN</name>
<sequence length="123" mass="14136">MLIVHMIQAIINHSNIWAKSCCNGHQLRCYCPGCDSRGGVARGPKVNAIDFRLAKKYRDPQKYRDHERNQVGVALPRRFLQHRGDDLKNIEIPICWCTTSVCLNHSSTDMVLVHLFFQIAMED</sequence>
<comment type="caution">
    <text evidence="1">The sequence shown here is derived from an EMBL/GenBank/DDBJ whole genome shotgun (WGS) entry which is preliminary data.</text>
</comment>
<dbReference type="Proteomes" id="UP001202328">
    <property type="component" value="Unassembled WGS sequence"/>
</dbReference>
<dbReference type="AlphaFoldDB" id="A0AAD4XS20"/>
<organism evidence="1 2">
    <name type="scientific">Papaver atlanticum</name>
    <dbReference type="NCBI Taxonomy" id="357466"/>
    <lineage>
        <taxon>Eukaryota</taxon>
        <taxon>Viridiplantae</taxon>
        <taxon>Streptophyta</taxon>
        <taxon>Embryophyta</taxon>
        <taxon>Tracheophyta</taxon>
        <taxon>Spermatophyta</taxon>
        <taxon>Magnoliopsida</taxon>
        <taxon>Ranunculales</taxon>
        <taxon>Papaveraceae</taxon>
        <taxon>Papaveroideae</taxon>
        <taxon>Papaver</taxon>
    </lineage>
</organism>
<reference evidence="1" key="1">
    <citation type="submission" date="2022-04" db="EMBL/GenBank/DDBJ databases">
        <title>A functionally conserved STORR gene fusion in Papaver species that diverged 16.8 million years ago.</title>
        <authorList>
            <person name="Catania T."/>
        </authorList>
    </citation>
    <scope>NUCLEOTIDE SEQUENCE</scope>
    <source>
        <strain evidence="1">S-188037</strain>
    </source>
</reference>